<feature type="domain" description="Peptidase M24" evidence="6">
    <location>
        <begin position="360"/>
        <end position="576"/>
    </location>
</feature>
<proteinExistence type="inferred from homology"/>
<dbReference type="Proteomes" id="UP000530660">
    <property type="component" value="Unassembled WGS sequence"/>
</dbReference>
<dbReference type="Gene3D" id="3.90.230.10">
    <property type="entry name" value="Creatinase/methionine aminopeptidase superfamily"/>
    <property type="match status" value="1"/>
</dbReference>
<dbReference type="Pfam" id="PF01321">
    <property type="entry name" value="Creatinase_N"/>
    <property type="match status" value="1"/>
</dbReference>
<organism evidence="9 10">
    <name type="scientific">Cyanidiococcus yangmingshanensis</name>
    <dbReference type="NCBI Taxonomy" id="2690220"/>
    <lineage>
        <taxon>Eukaryota</taxon>
        <taxon>Rhodophyta</taxon>
        <taxon>Bangiophyceae</taxon>
        <taxon>Cyanidiales</taxon>
        <taxon>Cyanidiaceae</taxon>
        <taxon>Cyanidiococcus</taxon>
    </lineage>
</organism>
<evidence type="ECO:0000256" key="3">
    <source>
        <dbReference type="ARBA" id="ARBA00022723"/>
    </source>
</evidence>
<evidence type="ECO:0000256" key="5">
    <source>
        <dbReference type="ARBA" id="ARBA00023211"/>
    </source>
</evidence>
<dbReference type="InterPro" id="IPR000587">
    <property type="entry name" value="Creatinase_N"/>
</dbReference>
<dbReference type="Pfam" id="PF16188">
    <property type="entry name" value="Peptidase_M24_C"/>
    <property type="match status" value="1"/>
</dbReference>
<dbReference type="Pfam" id="PF00557">
    <property type="entry name" value="Peptidase_M24"/>
    <property type="match status" value="1"/>
</dbReference>
<name>A0A7J7IFY8_9RHOD</name>
<sequence>MAPNTSIAERVEALRQLLVAQKLDAYLVPSEDAHASEYVCECFQRRTFITGFTGSAGTALITRDRAFLYTDGRYFVQAERELDPNVWELKKHLVDPPLEELVNSVLESGSRIGFDPETLSISAFNKLRKALSVQGIGLVPVSGTNGNDMGASSYSNLVDRVWGAARPPEPRSAVFPHLLCFAGESATSKVQRVVAEMERNNVDWLVVCALDEITWLLNLRGNDIEYNPVFLAYVLVKRQPMAQSVTKESTTPMGDLYLYTAEERLEPAAVDALKELGARTRPYDAIAADLEIMVGTQDRVWYDPTHTNCLIGQKLRLAEFQCSEVGPDASKMGTGSRSILAKATPIGLLKARKNETELAGMRSAHVRDAVALCRFLALLEHKLKVEQASIDEYQAAQLVDSLRAQQENFVSPSFPTISSVGPNAAVIHYRPHADSARRITSNEIYLVDSGGQYLDGTTDVTRTVHFGSPTARERECFTRVLKGYIQLEQASFPPGTTGQQLDILARLPLWSIGRDYRHGTGHGVGCFLNVHEGPQMISPRSAAGETPLEPGMTITNEPGYYEDGQFGMRFENVLLVVPKLAADHCMDQKAYLGFENITLVPVERKLLDHKLLTEHEVRWLDAYHERILKTVAPLVAEDPLTTQWLREQCRPL</sequence>
<comment type="caution">
    <text evidence="9">The sequence shown here is derived from an EMBL/GenBank/DDBJ whole genome shotgun (WGS) entry which is preliminary data.</text>
</comment>
<feature type="domain" description="Creatinase N-terminal" evidence="7">
    <location>
        <begin position="10"/>
        <end position="143"/>
    </location>
</feature>
<dbReference type="AlphaFoldDB" id="A0A7J7IFY8"/>
<dbReference type="EMBL" id="VWRR01000012">
    <property type="protein sequence ID" value="KAF6001928.1"/>
    <property type="molecule type" value="Genomic_DNA"/>
</dbReference>
<evidence type="ECO:0008006" key="11">
    <source>
        <dbReference type="Google" id="ProtNLM"/>
    </source>
</evidence>
<keyword evidence="5" id="KW-0464">Manganese</keyword>
<evidence type="ECO:0000259" key="6">
    <source>
        <dbReference type="Pfam" id="PF00557"/>
    </source>
</evidence>
<dbReference type="GO" id="GO:0046872">
    <property type="term" value="F:metal ion binding"/>
    <property type="evidence" value="ECO:0007669"/>
    <property type="project" value="UniProtKB-KW"/>
</dbReference>
<evidence type="ECO:0000256" key="4">
    <source>
        <dbReference type="ARBA" id="ARBA00022801"/>
    </source>
</evidence>
<dbReference type="GO" id="GO:0070006">
    <property type="term" value="F:metalloaminopeptidase activity"/>
    <property type="evidence" value="ECO:0007669"/>
    <property type="project" value="InterPro"/>
</dbReference>
<dbReference type="SUPFAM" id="SSF55920">
    <property type="entry name" value="Creatinase/aminopeptidase"/>
    <property type="match status" value="1"/>
</dbReference>
<dbReference type="FunFam" id="3.40.350.10:FF:000003">
    <property type="entry name" value="Xaa-pro aminopeptidase P"/>
    <property type="match status" value="1"/>
</dbReference>
<reference evidence="9 10" key="1">
    <citation type="journal article" date="2020" name="J. Phycol.">
        <title>Comparative genome analysis reveals Cyanidiococcus gen. nov., a new extremophilic red algal genus sister to Cyanidioschyzon (Cyanidioschyzonaceae, Rhodophyta).</title>
        <authorList>
            <person name="Liu S.-L."/>
            <person name="Chiang Y.-R."/>
            <person name="Yoon H.S."/>
            <person name="Fu H.-Y."/>
        </authorList>
    </citation>
    <scope>NUCLEOTIDE SEQUENCE [LARGE SCALE GENOMIC DNA]</scope>
    <source>
        <strain evidence="9 10">THAL066</strain>
    </source>
</reference>
<dbReference type="Pfam" id="PF16189">
    <property type="entry name" value="Creatinase_N_2"/>
    <property type="match status" value="1"/>
</dbReference>
<keyword evidence="3" id="KW-0479">Metal-binding</keyword>
<dbReference type="GO" id="GO:0005737">
    <property type="term" value="C:cytoplasm"/>
    <property type="evidence" value="ECO:0007669"/>
    <property type="project" value="UniProtKB-ARBA"/>
</dbReference>
<evidence type="ECO:0000256" key="1">
    <source>
        <dbReference type="ARBA" id="ARBA00001936"/>
    </source>
</evidence>
<evidence type="ECO:0000313" key="9">
    <source>
        <dbReference type="EMBL" id="KAF6001928.1"/>
    </source>
</evidence>
<dbReference type="InterPro" id="IPR033740">
    <property type="entry name" value="Pept_M24B"/>
</dbReference>
<dbReference type="SUPFAM" id="SSF53092">
    <property type="entry name" value="Creatinase/prolidase N-terminal domain"/>
    <property type="match status" value="1"/>
</dbReference>
<dbReference type="PANTHER" id="PTHR43763">
    <property type="entry name" value="XAA-PRO AMINOPEPTIDASE 1"/>
    <property type="match status" value="1"/>
</dbReference>
<dbReference type="Gene3D" id="3.40.350.10">
    <property type="entry name" value="Creatinase/prolidase N-terminal domain"/>
    <property type="match status" value="2"/>
</dbReference>
<comment type="similarity">
    <text evidence="2">Belongs to the peptidase M24B family.</text>
</comment>
<dbReference type="InterPro" id="IPR032416">
    <property type="entry name" value="Peptidase_M24_C"/>
</dbReference>
<dbReference type="InterPro" id="IPR000994">
    <property type="entry name" value="Pept_M24"/>
</dbReference>
<evidence type="ECO:0000259" key="7">
    <source>
        <dbReference type="Pfam" id="PF01321"/>
    </source>
</evidence>
<dbReference type="CDD" id="cd01085">
    <property type="entry name" value="APP"/>
    <property type="match status" value="1"/>
</dbReference>
<dbReference type="InterPro" id="IPR036005">
    <property type="entry name" value="Creatinase/aminopeptidase-like"/>
</dbReference>
<evidence type="ECO:0000256" key="2">
    <source>
        <dbReference type="ARBA" id="ARBA00008766"/>
    </source>
</evidence>
<dbReference type="PANTHER" id="PTHR43763:SF6">
    <property type="entry name" value="XAA-PRO AMINOPEPTIDASE 1"/>
    <property type="match status" value="1"/>
</dbReference>
<comment type="cofactor">
    <cofactor evidence="1">
        <name>Mn(2+)</name>
        <dbReference type="ChEBI" id="CHEBI:29035"/>
    </cofactor>
</comment>
<dbReference type="InterPro" id="IPR050422">
    <property type="entry name" value="X-Pro_aminopeptidase_P"/>
</dbReference>
<evidence type="ECO:0000259" key="8">
    <source>
        <dbReference type="Pfam" id="PF16188"/>
    </source>
</evidence>
<dbReference type="OrthoDB" id="9995434at2759"/>
<keyword evidence="10" id="KW-1185">Reference proteome</keyword>
<keyword evidence="4" id="KW-0378">Hydrolase</keyword>
<dbReference type="FunFam" id="3.90.230.10:FF:000007">
    <property type="entry name" value="Xaa-Pro aminopeptidase P"/>
    <property type="match status" value="1"/>
</dbReference>
<accession>A0A7J7IFY8</accession>
<evidence type="ECO:0000313" key="10">
    <source>
        <dbReference type="Proteomes" id="UP000530660"/>
    </source>
</evidence>
<feature type="domain" description="Peptidase M24 C-terminal" evidence="8">
    <location>
        <begin position="591"/>
        <end position="652"/>
    </location>
</feature>
<gene>
    <name evidence="9" type="ORF">F1559_001624</name>
</gene>
<dbReference type="InterPro" id="IPR029149">
    <property type="entry name" value="Creatin/AminoP/Spt16_N"/>
</dbReference>
<protein>
    <recommendedName>
        <fullName evidence="11">X-prolyl aminopeptidase (Aminopeptidase P)</fullName>
    </recommendedName>
</protein>